<feature type="region of interest" description="Disordered" evidence="1">
    <location>
        <begin position="40"/>
        <end position="90"/>
    </location>
</feature>
<name>A0A7E4VK83_PANRE</name>
<evidence type="ECO:0000256" key="1">
    <source>
        <dbReference type="SAM" id="MobiDB-lite"/>
    </source>
</evidence>
<dbReference type="AlphaFoldDB" id="A0A7E4VK83"/>
<accession>A0A7E4VK83</accession>
<proteinExistence type="predicted"/>
<reference evidence="3" key="2">
    <citation type="submission" date="2020-10" db="UniProtKB">
        <authorList>
            <consortium name="WormBaseParasite"/>
        </authorList>
    </citation>
    <scope>IDENTIFICATION</scope>
</reference>
<reference evidence="2" key="1">
    <citation type="journal article" date="2013" name="Genetics">
        <title>The draft genome and transcriptome of Panagrellus redivivus are shaped by the harsh demands of a free-living lifestyle.</title>
        <authorList>
            <person name="Srinivasan J."/>
            <person name="Dillman A.R."/>
            <person name="Macchietto M.G."/>
            <person name="Heikkinen L."/>
            <person name="Lakso M."/>
            <person name="Fracchia K.M."/>
            <person name="Antoshechkin I."/>
            <person name="Mortazavi A."/>
            <person name="Wong G."/>
            <person name="Sternberg P.W."/>
        </authorList>
    </citation>
    <scope>NUCLEOTIDE SEQUENCE [LARGE SCALE GENOMIC DNA]</scope>
    <source>
        <strain evidence="2">MT8872</strain>
    </source>
</reference>
<protein>
    <submittedName>
        <fullName evidence="3">MSP domain-containing protein</fullName>
    </submittedName>
</protein>
<sequence length="107" mass="12643">MLFIALSEQSNVRPTFQGRAYGNQLIFVIKSVNFAYKEPSPKNHMSIPVEMNPNDPYERTESESEASLEARQQEHARLQRQTQQLQYEKDVTEHQAKFCEKYSQRKY</sequence>
<evidence type="ECO:0000313" key="3">
    <source>
        <dbReference type="WBParaSite" id="Pan_g21499.t1"/>
    </source>
</evidence>
<organism evidence="2 3">
    <name type="scientific">Panagrellus redivivus</name>
    <name type="common">Microworm</name>
    <dbReference type="NCBI Taxonomy" id="6233"/>
    <lineage>
        <taxon>Eukaryota</taxon>
        <taxon>Metazoa</taxon>
        <taxon>Ecdysozoa</taxon>
        <taxon>Nematoda</taxon>
        <taxon>Chromadorea</taxon>
        <taxon>Rhabditida</taxon>
        <taxon>Tylenchina</taxon>
        <taxon>Panagrolaimomorpha</taxon>
        <taxon>Panagrolaimoidea</taxon>
        <taxon>Panagrolaimidae</taxon>
        <taxon>Panagrellus</taxon>
    </lineage>
</organism>
<evidence type="ECO:0000313" key="2">
    <source>
        <dbReference type="Proteomes" id="UP000492821"/>
    </source>
</evidence>
<dbReference type="WBParaSite" id="Pan_g21499.t1">
    <property type="protein sequence ID" value="Pan_g21499.t1"/>
    <property type="gene ID" value="Pan_g21499"/>
</dbReference>
<keyword evidence="2" id="KW-1185">Reference proteome</keyword>
<dbReference type="Proteomes" id="UP000492821">
    <property type="component" value="Unassembled WGS sequence"/>
</dbReference>